<evidence type="ECO:0000256" key="1">
    <source>
        <dbReference type="SAM" id="Phobius"/>
    </source>
</evidence>
<gene>
    <name evidence="2" type="ORF">RHGRI_016396</name>
</gene>
<keyword evidence="1" id="KW-0472">Membrane</keyword>
<dbReference type="AlphaFoldDB" id="A0AAV6JU04"/>
<keyword evidence="1" id="KW-1133">Transmembrane helix</keyword>
<name>A0AAV6JU04_9ERIC</name>
<keyword evidence="3" id="KW-1185">Reference proteome</keyword>
<dbReference type="Proteomes" id="UP000823749">
    <property type="component" value="Chromosome 6"/>
</dbReference>
<protein>
    <submittedName>
        <fullName evidence="2">Uncharacterized protein</fullName>
    </submittedName>
</protein>
<keyword evidence="1" id="KW-0812">Transmembrane</keyword>
<feature type="transmembrane region" description="Helical" evidence="1">
    <location>
        <begin position="20"/>
        <end position="40"/>
    </location>
</feature>
<sequence>MMKTGSGLHTAMALHDALLHGIDQIIVILSIGGTYLYMFFTLQNRHQPHTTL</sequence>
<dbReference type="EMBL" id="JACTNZ010000006">
    <property type="protein sequence ID" value="KAG5543629.1"/>
    <property type="molecule type" value="Genomic_DNA"/>
</dbReference>
<comment type="caution">
    <text evidence="2">The sequence shown here is derived from an EMBL/GenBank/DDBJ whole genome shotgun (WGS) entry which is preliminary data.</text>
</comment>
<accession>A0AAV6JU04</accession>
<reference evidence="2 3" key="1">
    <citation type="submission" date="2020-08" db="EMBL/GenBank/DDBJ databases">
        <title>Plant Genome Project.</title>
        <authorList>
            <person name="Zhang R.-G."/>
        </authorList>
    </citation>
    <scope>NUCLEOTIDE SEQUENCE [LARGE SCALE GENOMIC DNA]</scope>
    <source>
        <strain evidence="2">WSP0</strain>
        <tissue evidence="2">Leaf</tissue>
    </source>
</reference>
<evidence type="ECO:0000313" key="3">
    <source>
        <dbReference type="Proteomes" id="UP000823749"/>
    </source>
</evidence>
<organism evidence="2 3">
    <name type="scientific">Rhododendron griersonianum</name>
    <dbReference type="NCBI Taxonomy" id="479676"/>
    <lineage>
        <taxon>Eukaryota</taxon>
        <taxon>Viridiplantae</taxon>
        <taxon>Streptophyta</taxon>
        <taxon>Embryophyta</taxon>
        <taxon>Tracheophyta</taxon>
        <taxon>Spermatophyta</taxon>
        <taxon>Magnoliopsida</taxon>
        <taxon>eudicotyledons</taxon>
        <taxon>Gunneridae</taxon>
        <taxon>Pentapetalae</taxon>
        <taxon>asterids</taxon>
        <taxon>Ericales</taxon>
        <taxon>Ericaceae</taxon>
        <taxon>Ericoideae</taxon>
        <taxon>Rhodoreae</taxon>
        <taxon>Rhododendron</taxon>
    </lineage>
</organism>
<proteinExistence type="predicted"/>
<evidence type="ECO:0000313" key="2">
    <source>
        <dbReference type="EMBL" id="KAG5543629.1"/>
    </source>
</evidence>